<evidence type="ECO:0000256" key="2">
    <source>
        <dbReference type="ARBA" id="ARBA00022692"/>
    </source>
</evidence>
<keyword evidence="3" id="KW-0732">Signal</keyword>
<feature type="transmembrane region" description="Helical" evidence="7">
    <location>
        <begin position="216"/>
        <end position="236"/>
    </location>
</feature>
<proteinExistence type="predicted"/>
<keyword evidence="4 7" id="KW-1133">Transmembrane helix</keyword>
<dbReference type="SMART" id="SM00287">
    <property type="entry name" value="SH3b"/>
    <property type="match status" value="1"/>
</dbReference>
<dbReference type="InterPro" id="IPR016476">
    <property type="entry name" value="SH3_dom_pro"/>
</dbReference>
<keyword evidence="5 7" id="KW-0472">Membrane</keyword>
<evidence type="ECO:0000259" key="8">
    <source>
        <dbReference type="SMART" id="SM00287"/>
    </source>
</evidence>
<dbReference type="AlphaFoldDB" id="A0A5K7ZNT2"/>
<accession>A0A5K7ZNT2</accession>
<gene>
    <name evidence="9" type="ORF">DSCO28_25830</name>
</gene>
<dbReference type="Gene3D" id="2.30.30.40">
    <property type="entry name" value="SH3 Domains"/>
    <property type="match status" value="1"/>
</dbReference>
<evidence type="ECO:0000256" key="6">
    <source>
        <dbReference type="SAM" id="Coils"/>
    </source>
</evidence>
<dbReference type="NCBIfam" id="TIGR04211">
    <property type="entry name" value="SH3_and_anchor"/>
    <property type="match status" value="1"/>
</dbReference>
<reference evidence="9 10" key="1">
    <citation type="submission" date="2019-11" db="EMBL/GenBank/DDBJ databases">
        <title>Comparative genomics of hydrocarbon-degrading Desulfosarcina strains.</title>
        <authorList>
            <person name="Watanabe M."/>
            <person name="Kojima H."/>
            <person name="Fukui M."/>
        </authorList>
    </citation>
    <scope>NUCLEOTIDE SEQUENCE [LARGE SCALE GENOMIC DNA]</scope>
    <source>
        <strain evidence="9 10">28bB2T</strain>
    </source>
</reference>
<dbReference type="InterPro" id="IPR003646">
    <property type="entry name" value="SH3-like_bac-type"/>
</dbReference>
<dbReference type="GO" id="GO:0016020">
    <property type="term" value="C:membrane"/>
    <property type="evidence" value="ECO:0007669"/>
    <property type="project" value="UniProtKB-SubCell"/>
</dbReference>
<evidence type="ECO:0000256" key="5">
    <source>
        <dbReference type="ARBA" id="ARBA00023136"/>
    </source>
</evidence>
<evidence type="ECO:0000256" key="7">
    <source>
        <dbReference type="SAM" id="Phobius"/>
    </source>
</evidence>
<dbReference type="KEGG" id="dov:DSCO28_25830"/>
<keyword evidence="2 7" id="KW-0812">Transmembrane</keyword>
<keyword evidence="6" id="KW-0175">Coiled coil</keyword>
<protein>
    <recommendedName>
        <fullName evidence="8">SH3b domain-containing protein</fullName>
    </recommendedName>
</protein>
<feature type="coiled-coil region" evidence="6">
    <location>
        <begin position="121"/>
        <end position="214"/>
    </location>
</feature>
<feature type="domain" description="SH3b" evidence="8">
    <location>
        <begin position="51"/>
        <end position="114"/>
    </location>
</feature>
<name>A0A5K7ZNT2_9BACT</name>
<evidence type="ECO:0000313" key="9">
    <source>
        <dbReference type="EMBL" id="BBO82017.1"/>
    </source>
</evidence>
<evidence type="ECO:0000256" key="4">
    <source>
        <dbReference type="ARBA" id="ARBA00022989"/>
    </source>
</evidence>
<sequence length="248" mass="28435">MLFFQLKMGAFFSGGGSNPNQMECTVVIKKTKARFWLVLMSLLILPAVCLAQTVYVTEEFEITMRTGPATDRKIISLIQSGKALQMVEKGDEWSMVREPGGKEGWVLNRYLTASQPCAMVLERVRQDYDVLVAMHDDLKQKYNTLASEKKVLDADLSQNRQERDELSQSYATLKKESSEFLKLKKRHQEVTQELEAEKTRSAKLDEENMQMKRNRIIQWVLTGGGIMLVGFFIGLFSSSRRKQRSSLY</sequence>
<evidence type="ECO:0000256" key="1">
    <source>
        <dbReference type="ARBA" id="ARBA00004167"/>
    </source>
</evidence>
<comment type="subcellular location">
    <subcellularLocation>
        <location evidence="1">Membrane</location>
        <topology evidence="1">Single-pass membrane protein</topology>
    </subcellularLocation>
</comment>
<evidence type="ECO:0000313" key="10">
    <source>
        <dbReference type="Proteomes" id="UP000425960"/>
    </source>
</evidence>
<organism evidence="9 10">
    <name type="scientific">Desulfosarcina ovata subsp. sediminis</name>
    <dbReference type="NCBI Taxonomy" id="885957"/>
    <lineage>
        <taxon>Bacteria</taxon>
        <taxon>Pseudomonadati</taxon>
        <taxon>Thermodesulfobacteriota</taxon>
        <taxon>Desulfobacteria</taxon>
        <taxon>Desulfobacterales</taxon>
        <taxon>Desulfosarcinaceae</taxon>
        <taxon>Desulfosarcina</taxon>
    </lineage>
</organism>
<dbReference type="Proteomes" id="UP000425960">
    <property type="component" value="Chromosome"/>
</dbReference>
<evidence type="ECO:0000256" key="3">
    <source>
        <dbReference type="ARBA" id="ARBA00022729"/>
    </source>
</evidence>
<dbReference type="EMBL" id="AP021876">
    <property type="protein sequence ID" value="BBO82017.1"/>
    <property type="molecule type" value="Genomic_DNA"/>
</dbReference>
<dbReference type="Pfam" id="PF08239">
    <property type="entry name" value="SH3_3"/>
    <property type="match status" value="1"/>
</dbReference>